<gene>
    <name evidence="2" type="ORF">CENA302_06075</name>
</gene>
<feature type="region of interest" description="Disordered" evidence="1">
    <location>
        <begin position="89"/>
        <end position="116"/>
    </location>
</feature>
<evidence type="ECO:0000313" key="2">
    <source>
        <dbReference type="EMBL" id="OPH10180.1"/>
    </source>
</evidence>
<feature type="compositionally biased region" description="Basic and acidic residues" evidence="1">
    <location>
        <begin position="89"/>
        <end position="109"/>
    </location>
</feature>
<comment type="caution">
    <text evidence="2">The sequence shown here is derived from an EMBL/GenBank/DDBJ whole genome shotgun (WGS) entry which is preliminary data.</text>
</comment>
<dbReference type="PANTHER" id="PTHR39338:SF7">
    <property type="entry name" value="BLL6692 PROTEIN"/>
    <property type="match status" value="1"/>
</dbReference>
<accession>A0A9Q5W9Y8</accession>
<evidence type="ECO:0000256" key="1">
    <source>
        <dbReference type="SAM" id="MobiDB-lite"/>
    </source>
</evidence>
<name>A0A9Q5W9Y8_9CYAN</name>
<protein>
    <submittedName>
        <fullName evidence="2">VWA containing CoxE family protein</fullName>
    </submittedName>
</protein>
<proteinExistence type="predicted"/>
<organism evidence="2 3">
    <name type="scientific">Cylindrospermopsis raciborskii CENA302</name>
    <dbReference type="NCBI Taxonomy" id="1170768"/>
    <lineage>
        <taxon>Bacteria</taxon>
        <taxon>Bacillati</taxon>
        <taxon>Cyanobacteriota</taxon>
        <taxon>Cyanophyceae</taxon>
        <taxon>Nostocales</taxon>
        <taxon>Aphanizomenonaceae</taxon>
        <taxon>Cylindrospermopsis</taxon>
    </lineage>
</organism>
<dbReference type="PANTHER" id="PTHR39338">
    <property type="entry name" value="BLL5662 PROTEIN-RELATED"/>
    <property type="match status" value="1"/>
</dbReference>
<dbReference type="EMBL" id="MTPU01000027">
    <property type="protein sequence ID" value="OPH10180.1"/>
    <property type="molecule type" value="Genomic_DNA"/>
</dbReference>
<evidence type="ECO:0000313" key="3">
    <source>
        <dbReference type="Proteomes" id="UP000190056"/>
    </source>
</evidence>
<dbReference type="RefSeq" id="WP_079290935.1">
    <property type="nucleotide sequence ID" value="NZ_MTPU01000027.1"/>
</dbReference>
<reference evidence="2 3" key="1">
    <citation type="submission" date="2017-01" db="EMBL/GenBank/DDBJ databases">
        <authorList>
            <person name="Abreu V.A."/>
            <person name="Popin R.V."/>
            <person name="Rigonato J."/>
            <person name="Andreote A.P."/>
            <person name="Schaker P.C."/>
            <person name="Hoff-Risseti C."/>
            <person name="Alvarenga D.O."/>
            <person name="Varani A.M."/>
            <person name="Fiore M.F."/>
        </authorList>
    </citation>
    <scope>NUCLEOTIDE SEQUENCE [LARGE SCALE GENOMIC DNA]</scope>
    <source>
        <strain evidence="2 3">CENA302</strain>
    </source>
</reference>
<sequence>MFQPELYLKTLFYRLREDGFNLSIREYFSALDAIARKWKPQNKKEEETQNPEKENFKTLLCLLWCKSREQQDHLKLIFDTIVVESEETEKTIEKESKTRQKDVKNDQIKSDSPLTSSASTSIETIHIVTKKPTIQDLSALPVTTPQAIQEYDNDDEFNTHYPISRRFMVYSWRYLRRPIADGVRDVLDINMTVEEATKQGFFLQPVYQRREKNHAHLLILVDQEGSMTPFHHFSKDLVETAQYESSIEKVDVVYFHNLPAEYIYQNRFLTNKVALKTVLSQCDSETRVLIVSDGGAARGYRRGERISTTIEVISEIQQHTNLIAWLNPVPQPRWNSTSAKIISHLVPMFPMNQEGLIQAIATLQR</sequence>
<dbReference type="Proteomes" id="UP000190056">
    <property type="component" value="Unassembled WGS sequence"/>
</dbReference>
<dbReference type="AlphaFoldDB" id="A0A9Q5W9Y8"/>